<comment type="caution">
    <text evidence="1">The sequence shown here is derived from an EMBL/GenBank/DDBJ whole genome shotgun (WGS) entry which is preliminary data.</text>
</comment>
<evidence type="ECO:0000313" key="1">
    <source>
        <dbReference type="EMBL" id="KAJ2980488.1"/>
    </source>
</evidence>
<evidence type="ECO:0000313" key="2">
    <source>
        <dbReference type="Proteomes" id="UP001143910"/>
    </source>
</evidence>
<dbReference type="Proteomes" id="UP001143910">
    <property type="component" value="Unassembled WGS sequence"/>
</dbReference>
<keyword evidence="2" id="KW-1185">Reference proteome</keyword>
<dbReference type="EMBL" id="JANJQO010000195">
    <property type="protein sequence ID" value="KAJ2980488.1"/>
    <property type="molecule type" value="Genomic_DNA"/>
</dbReference>
<reference evidence="1" key="1">
    <citation type="submission" date="2022-08" db="EMBL/GenBank/DDBJ databases">
        <title>Genome Sequence of Lecanicillium fungicola.</title>
        <authorList>
            <person name="Buettner E."/>
        </authorList>
    </citation>
    <scope>NUCLEOTIDE SEQUENCE</scope>
    <source>
        <strain evidence="1">Babe33</strain>
    </source>
</reference>
<gene>
    <name evidence="1" type="ORF">NQ176_g2611</name>
</gene>
<organism evidence="1 2">
    <name type="scientific">Zarea fungicola</name>
    <dbReference type="NCBI Taxonomy" id="93591"/>
    <lineage>
        <taxon>Eukaryota</taxon>
        <taxon>Fungi</taxon>
        <taxon>Dikarya</taxon>
        <taxon>Ascomycota</taxon>
        <taxon>Pezizomycotina</taxon>
        <taxon>Sordariomycetes</taxon>
        <taxon>Hypocreomycetidae</taxon>
        <taxon>Hypocreales</taxon>
        <taxon>Cordycipitaceae</taxon>
        <taxon>Zarea</taxon>
    </lineage>
</organism>
<protein>
    <submittedName>
        <fullName evidence="1">Uncharacterized protein</fullName>
    </submittedName>
</protein>
<proteinExistence type="predicted"/>
<accession>A0ACC1NN18</accession>
<sequence length="514" mass="56803">MTTPFFSDGTKDEFHPDNWQSGTSSKLPDRHPETGLDVLIVGAGPAGLMTALECWRKGHNIVGILERSDAPVYTGDVIVIGPSALRAFRHWPDMCDELKEAKTDSIMYYYSHTGDLILGPTSLGHNDPDYTAAWEGIPYAAPHQRRKTFYQMLLRQVAKLGLEVEYGQRVENYFEDEVAGVGGVVTSNGTVRVADIVVAADANKTSSELLIAGERTPPHLSGMSVYRTAFPTELALRHEAFKTRWGAVVANGDSHHEFWIGPGMHLGLFIAPEFVAFGLTPRDSFLQPGGNEPIESWDADVKPGDVIEILRRVPGWHPAVECILSNAQDHAIVHWPLLWRNLRRDWVSKGGRVVQVGDAAHSTIPASISGGTLALEDAVTLASCLQISCSAGAKQGSPIGARIYNLLRYQRVSCVQKLSFVNAECLAAASKEEMMKRSPEDMRIRFPKWVFKHDPEAYAYEKYGQAFAHLVSGAEFDNTNFPPGHKFKPWTIEEIHKDIVAGKRIADFLDGDWA</sequence>
<name>A0ACC1NN18_9HYPO</name>